<feature type="transmembrane region" description="Helical" evidence="8">
    <location>
        <begin position="146"/>
        <end position="179"/>
    </location>
</feature>
<protein>
    <recommendedName>
        <fullName evidence="11">Aquaporin</fullName>
    </recommendedName>
</protein>
<evidence type="ECO:0000313" key="9">
    <source>
        <dbReference type="EMBL" id="CAK0861158.1"/>
    </source>
</evidence>
<gene>
    <name evidence="9" type="ORF">PCOR1329_LOCUS49920</name>
</gene>
<dbReference type="PRINTS" id="PR00783">
    <property type="entry name" value="MINTRINSICP"/>
</dbReference>
<evidence type="ECO:0000256" key="3">
    <source>
        <dbReference type="ARBA" id="ARBA00022692"/>
    </source>
</evidence>
<feature type="transmembrane region" description="Helical" evidence="8">
    <location>
        <begin position="33"/>
        <end position="50"/>
    </location>
</feature>
<evidence type="ECO:0000256" key="6">
    <source>
        <dbReference type="RuleBase" id="RU000477"/>
    </source>
</evidence>
<evidence type="ECO:0000256" key="5">
    <source>
        <dbReference type="ARBA" id="ARBA00023136"/>
    </source>
</evidence>
<dbReference type="Pfam" id="PF00230">
    <property type="entry name" value="MIP"/>
    <property type="match status" value="2"/>
</dbReference>
<evidence type="ECO:0008006" key="11">
    <source>
        <dbReference type="Google" id="ProtNLM"/>
    </source>
</evidence>
<comment type="similarity">
    <text evidence="6">Belongs to the MIP/aquaporin (TC 1.A.8) family.</text>
</comment>
<keyword evidence="3 6" id="KW-0812">Transmembrane</keyword>
<feature type="region of interest" description="Disordered" evidence="7">
    <location>
        <begin position="441"/>
        <end position="460"/>
    </location>
</feature>
<evidence type="ECO:0000256" key="8">
    <source>
        <dbReference type="SAM" id="Phobius"/>
    </source>
</evidence>
<feature type="transmembrane region" description="Helical" evidence="8">
    <location>
        <begin position="7"/>
        <end position="27"/>
    </location>
</feature>
<feature type="transmembrane region" description="Helical" evidence="8">
    <location>
        <begin position="71"/>
        <end position="93"/>
    </location>
</feature>
<evidence type="ECO:0000256" key="2">
    <source>
        <dbReference type="ARBA" id="ARBA00022448"/>
    </source>
</evidence>
<dbReference type="PROSITE" id="PS00221">
    <property type="entry name" value="MIP"/>
    <property type="match status" value="2"/>
</dbReference>
<feature type="transmembrane region" description="Helical" evidence="8">
    <location>
        <begin position="230"/>
        <end position="251"/>
    </location>
</feature>
<dbReference type="Proteomes" id="UP001189429">
    <property type="component" value="Unassembled WGS sequence"/>
</dbReference>
<keyword evidence="2 6" id="KW-0813">Transport</keyword>
<accession>A0ABN9UN53</accession>
<evidence type="ECO:0000256" key="4">
    <source>
        <dbReference type="ARBA" id="ARBA00022989"/>
    </source>
</evidence>
<comment type="caution">
    <text evidence="9">The sequence shown here is derived from an EMBL/GenBank/DDBJ whole genome shotgun (WGS) entry which is preliminary data.</text>
</comment>
<dbReference type="PANTHER" id="PTHR45724:SF13">
    <property type="entry name" value="AQUAPORIN NIP1-1-RELATED"/>
    <property type="match status" value="1"/>
</dbReference>
<feature type="transmembrane region" description="Helical" evidence="8">
    <location>
        <begin position="369"/>
        <end position="390"/>
    </location>
</feature>
<feature type="transmembrane region" description="Helical" evidence="8">
    <location>
        <begin position="396"/>
        <end position="419"/>
    </location>
</feature>
<feature type="transmembrane region" description="Helical" evidence="8">
    <location>
        <begin position="113"/>
        <end position="134"/>
    </location>
</feature>
<feature type="transmembrane region" description="Helical" evidence="8">
    <location>
        <begin position="338"/>
        <end position="357"/>
    </location>
</feature>
<dbReference type="InterPro" id="IPR000425">
    <property type="entry name" value="MIP"/>
</dbReference>
<feature type="transmembrane region" description="Helical" evidence="8">
    <location>
        <begin position="297"/>
        <end position="318"/>
    </location>
</feature>
<keyword evidence="5 8" id="KW-0472">Membrane</keyword>
<feature type="transmembrane region" description="Helical" evidence="8">
    <location>
        <begin position="191"/>
        <end position="209"/>
    </location>
</feature>
<dbReference type="InterPro" id="IPR022357">
    <property type="entry name" value="MIP_CS"/>
</dbReference>
<dbReference type="InterPro" id="IPR023271">
    <property type="entry name" value="Aquaporin-like"/>
</dbReference>
<dbReference type="SUPFAM" id="SSF81338">
    <property type="entry name" value="Aquaporin-like"/>
    <property type="match status" value="2"/>
</dbReference>
<feature type="compositionally biased region" description="Acidic residues" evidence="7">
    <location>
        <begin position="447"/>
        <end position="460"/>
    </location>
</feature>
<feature type="transmembrane region" description="Helical" evidence="8">
    <location>
        <begin position="257"/>
        <end position="276"/>
    </location>
</feature>
<dbReference type="PANTHER" id="PTHR45724">
    <property type="entry name" value="AQUAPORIN NIP2-1"/>
    <property type="match status" value="1"/>
</dbReference>
<keyword evidence="4 8" id="KW-1133">Transmembrane helix</keyword>
<evidence type="ECO:0000256" key="7">
    <source>
        <dbReference type="SAM" id="MobiDB-lite"/>
    </source>
</evidence>
<evidence type="ECO:0000256" key="1">
    <source>
        <dbReference type="ARBA" id="ARBA00004141"/>
    </source>
</evidence>
<proteinExistence type="inferred from homology"/>
<sequence>MARKKALIGEFVGTFILMYTVGCNVLSGTAAAGSSIAFSLMVGIYALGKVSGANFNPAVSFALGLVDKLPWVDVAAYSVVQILAGALAGISAHGTFPNHKYELELGPASGFEWWQAGVCELLYTFMLCFAVLNTACSAANANGQFYGLSIGLVIIAGAFGAGAVSGGCFNPAVAFGVYMGGEFVPESLSNVPVYAAFELIGAALAAFLFKQVRPDAFENGEAGAEMKAKVISEILGTYMLVLTVGLNVLAASPAAPFSIAASLMVMVFSLGDVSGAHFNPAVTVSILAIGKIKGKEAVVYMAVQVLAALVAGLTYSMIYNGKGFTLGPNDPFGLPEVAVAEAFFTFVLCFVVISVACSPSAEGKHYSQVYGLAIGACIVVGGFAIGSISGASLNPAVSIATFAIGGFHFGFTSTLYTVFELAGAGVAALIYFQTHEDVECGPAGNSDSDEEEESDFEKPA</sequence>
<keyword evidence="10" id="KW-1185">Reference proteome</keyword>
<name>A0ABN9UN53_9DINO</name>
<reference evidence="9" key="1">
    <citation type="submission" date="2023-10" db="EMBL/GenBank/DDBJ databases">
        <authorList>
            <person name="Chen Y."/>
            <person name="Shah S."/>
            <person name="Dougan E. K."/>
            <person name="Thang M."/>
            <person name="Chan C."/>
        </authorList>
    </citation>
    <scope>NUCLEOTIDE SEQUENCE [LARGE SCALE GENOMIC DNA]</scope>
</reference>
<dbReference type="EMBL" id="CAUYUJ010016048">
    <property type="protein sequence ID" value="CAK0861158.1"/>
    <property type="molecule type" value="Genomic_DNA"/>
</dbReference>
<dbReference type="Gene3D" id="1.20.1080.10">
    <property type="entry name" value="Glycerol uptake facilitator protein"/>
    <property type="match status" value="2"/>
</dbReference>
<comment type="subcellular location">
    <subcellularLocation>
        <location evidence="1">Membrane</location>
        <topology evidence="1">Multi-pass membrane protein</topology>
    </subcellularLocation>
</comment>
<dbReference type="InterPro" id="IPR034294">
    <property type="entry name" value="Aquaporin_transptr"/>
</dbReference>
<organism evidence="9 10">
    <name type="scientific">Prorocentrum cordatum</name>
    <dbReference type="NCBI Taxonomy" id="2364126"/>
    <lineage>
        <taxon>Eukaryota</taxon>
        <taxon>Sar</taxon>
        <taxon>Alveolata</taxon>
        <taxon>Dinophyceae</taxon>
        <taxon>Prorocentrales</taxon>
        <taxon>Prorocentraceae</taxon>
        <taxon>Prorocentrum</taxon>
    </lineage>
</organism>
<evidence type="ECO:0000313" key="10">
    <source>
        <dbReference type="Proteomes" id="UP001189429"/>
    </source>
</evidence>